<evidence type="ECO:0000256" key="5">
    <source>
        <dbReference type="ARBA" id="ARBA00023136"/>
    </source>
</evidence>
<accession>B0CEI6</accession>
<feature type="transmembrane region" description="Helical" evidence="6">
    <location>
        <begin position="125"/>
        <end position="143"/>
    </location>
</feature>
<dbReference type="Proteomes" id="UP000000268">
    <property type="component" value="Chromosome"/>
</dbReference>
<keyword evidence="5 6" id="KW-0472">Membrane</keyword>
<feature type="transmembrane region" description="Helical" evidence="6">
    <location>
        <begin position="92"/>
        <end position="113"/>
    </location>
</feature>
<dbReference type="EMBL" id="CP000828">
    <property type="protein sequence ID" value="ABW26952.1"/>
    <property type="molecule type" value="Genomic_DNA"/>
</dbReference>
<feature type="transmembrane region" description="Helical" evidence="6">
    <location>
        <begin position="12"/>
        <end position="30"/>
    </location>
</feature>
<dbReference type="PANTHER" id="PTHR33510:SF5">
    <property type="entry name" value="PROTEIN TIC 20-II, CHLOROPLASTIC"/>
    <property type="match status" value="1"/>
</dbReference>
<sequence>MSWDDSTPWSERVFGALPYLLPLMDAIVYGDGQYIMRQFPTITSIGLLPIIPFVQIYAQFIRLIPFAGLILFMGLFFAVVRNENISRFIRFNVLQAILLDLILMVCNLVLPIISQGIQLELLTETLFNTIFLGIFATFAYSVFKTVQGQYAEIPAISNAVNMQI</sequence>
<evidence type="ECO:0000313" key="7">
    <source>
        <dbReference type="EMBL" id="ABW26952.1"/>
    </source>
</evidence>
<evidence type="ECO:0000256" key="3">
    <source>
        <dbReference type="ARBA" id="ARBA00022692"/>
    </source>
</evidence>
<evidence type="ECO:0008006" key="9">
    <source>
        <dbReference type="Google" id="ProtNLM"/>
    </source>
</evidence>
<dbReference type="HOGENOM" id="CLU_094758_1_0_3"/>
<evidence type="ECO:0000256" key="1">
    <source>
        <dbReference type="ARBA" id="ARBA00004141"/>
    </source>
</evidence>
<keyword evidence="3 6" id="KW-0812">Transmembrane</keyword>
<dbReference type="STRING" id="329726.AM1_1935"/>
<protein>
    <recommendedName>
        <fullName evidence="9">Tic20 family protein</fullName>
    </recommendedName>
</protein>
<comment type="similarity">
    <text evidence="2">Belongs to the Tic20 family.</text>
</comment>
<gene>
    <name evidence="7" type="ordered locus">AM1_1935</name>
</gene>
<reference evidence="7 8" key="1">
    <citation type="journal article" date="2008" name="Proc. Natl. Acad. Sci. U.S.A.">
        <title>Niche adaptation and genome expansion in the chlorophyll d-producing cyanobacterium Acaryochloris marina.</title>
        <authorList>
            <person name="Swingley W.D."/>
            <person name="Chen M."/>
            <person name="Cheung P.C."/>
            <person name="Conrad A.L."/>
            <person name="Dejesa L.C."/>
            <person name="Hao J."/>
            <person name="Honchak B.M."/>
            <person name="Karbach L.E."/>
            <person name="Kurdoglu A."/>
            <person name="Lahiri S."/>
            <person name="Mastrian S.D."/>
            <person name="Miyashita H."/>
            <person name="Page L."/>
            <person name="Ramakrishna P."/>
            <person name="Satoh S."/>
            <person name="Sattley W.M."/>
            <person name="Shimada Y."/>
            <person name="Taylor H.L."/>
            <person name="Tomo T."/>
            <person name="Tsuchiya T."/>
            <person name="Wang Z.T."/>
            <person name="Raymond J."/>
            <person name="Mimuro M."/>
            <person name="Blankenship R.E."/>
            <person name="Touchman J.W."/>
        </authorList>
    </citation>
    <scope>NUCLEOTIDE SEQUENCE [LARGE SCALE GENOMIC DNA]</scope>
    <source>
        <strain evidence="8">MBIC 11017</strain>
    </source>
</reference>
<proteinExistence type="inferred from homology"/>
<keyword evidence="4 6" id="KW-1133">Transmembrane helix</keyword>
<evidence type="ECO:0000256" key="2">
    <source>
        <dbReference type="ARBA" id="ARBA00009596"/>
    </source>
</evidence>
<dbReference type="OrthoDB" id="558786at2"/>
<dbReference type="GO" id="GO:0016020">
    <property type="term" value="C:membrane"/>
    <property type="evidence" value="ECO:0007669"/>
    <property type="project" value="UniProtKB-SubCell"/>
</dbReference>
<dbReference type="AlphaFoldDB" id="B0CEI6"/>
<dbReference type="Pfam" id="PF16166">
    <property type="entry name" value="TIC20"/>
    <property type="match status" value="1"/>
</dbReference>
<dbReference type="eggNOG" id="ENOG502ZXE8">
    <property type="taxonomic scope" value="Bacteria"/>
</dbReference>
<evidence type="ECO:0000256" key="4">
    <source>
        <dbReference type="ARBA" id="ARBA00022989"/>
    </source>
</evidence>
<feature type="transmembrane region" description="Helical" evidence="6">
    <location>
        <begin position="63"/>
        <end position="80"/>
    </location>
</feature>
<evidence type="ECO:0000256" key="6">
    <source>
        <dbReference type="SAM" id="Phobius"/>
    </source>
</evidence>
<dbReference type="RefSeq" id="WP_010471389.1">
    <property type="nucleotide sequence ID" value="NC_009925.1"/>
</dbReference>
<dbReference type="KEGG" id="amr:AM1_1935"/>
<name>B0CEI6_ACAM1</name>
<evidence type="ECO:0000313" key="8">
    <source>
        <dbReference type="Proteomes" id="UP000000268"/>
    </source>
</evidence>
<dbReference type="PANTHER" id="PTHR33510">
    <property type="entry name" value="PROTEIN TIC 20-II, CHLOROPLASTIC"/>
    <property type="match status" value="1"/>
</dbReference>
<dbReference type="InterPro" id="IPR005691">
    <property type="entry name" value="Tic20"/>
</dbReference>
<keyword evidence="8" id="KW-1185">Reference proteome</keyword>
<organism evidence="7 8">
    <name type="scientific">Acaryochloris marina (strain MBIC 11017)</name>
    <dbReference type="NCBI Taxonomy" id="329726"/>
    <lineage>
        <taxon>Bacteria</taxon>
        <taxon>Bacillati</taxon>
        <taxon>Cyanobacteriota</taxon>
        <taxon>Cyanophyceae</taxon>
        <taxon>Acaryochloridales</taxon>
        <taxon>Acaryochloridaceae</taxon>
        <taxon>Acaryochloris</taxon>
    </lineage>
</organism>
<comment type="subcellular location">
    <subcellularLocation>
        <location evidence="1">Membrane</location>
        <topology evidence="1">Multi-pass membrane protein</topology>
    </subcellularLocation>
</comment>